<sequence>MRLSRLLLFSIIGCLAGLVSVGLVGGVMLVQVNAKNAEMESLMALEKRIDSFSAASNGLLIRWADAEVWDAFRADAASLQRTLRQQEGEFRGAQRAIQHIDNIVEILTDVYSREQDRVALGNPSAGEGAVKLSRTDRIRVDRVAGEGIALDTALGSVANHHRSVIINNVNWMVFSFAVAIILFGGFCMVSFTYLYRRIHGPLQSLTQVASEIEQGQQGSRVTLKGRDEFGELARTFNRMLDRQDADRQRLEMKTRLLKTAGNVARFGGWWVDLDKNHVDWSEMVAEIHELPHDFAPSVEEAINFYDPEHRHLIRECFSACVESGTPYDVELQIVTAQGRHVWVRTTGVPVRDDQGRIVRVEGAFQDISRYHDMTQHLEDALRLRHALLNSLPAHIALIDADGNVADINERWRQFGEKNGFRDHSIGLGTNYLDVCRSAEGIDSEGAQEVEEGLRSLLQGDQDRLLLDYPCHSPTQQRWFRLMASRVESGAMADRRLGAVVMHVDITEHKQALQRLEKLAFEDPLTGLWNRRGFTMAIDSYLHEQGWQEQALVVVLDIKALSNINDAHGYEVGDRLLAQVGHRFAQVVGHDRLGCTNGDSFLIFLAGEGSDSPEQHYHWLASLLDAPFLLNEIAIDVSARFGVTLLGEVPRDVEKLIHEAEAALFEVRDRGIRDWGLYTPELDHVIHERISLASDMVRALEEGQFELHFQPKVDLKTGKVIACESLLRWLHPERGMLSPGVFIPVAEQSQLIGPIGKWVLFEACRHLRAWQDANLEVVQVAVNVSVVQFELGGLLEQVREAITLYDIDPQSLIIEITESVYARQSKALLQQIHDLHEFGVRLSLDDFGTGYSSLLYLQNYPFDEIKIDMGFVRRIVEDDYSRRIVSTILGISQVMGADSVAEGIERPEVRDVLIDMGCGIGQGYYFSMPLAAEDFQWLLEKHATLPLSVPASTEPTAPAPSSNPSKRSSDDTSGR</sequence>
<feature type="domain" description="GGDEF" evidence="6">
    <location>
        <begin position="548"/>
        <end position="679"/>
    </location>
</feature>
<evidence type="ECO:0000313" key="8">
    <source>
        <dbReference type="Proteomes" id="UP001442468"/>
    </source>
</evidence>
<keyword evidence="2" id="KW-0472">Membrane</keyword>
<dbReference type="SMART" id="SM00052">
    <property type="entry name" value="EAL"/>
    <property type="match status" value="1"/>
</dbReference>
<dbReference type="CDD" id="cd00130">
    <property type="entry name" value="PAS"/>
    <property type="match status" value="1"/>
</dbReference>
<dbReference type="Gene3D" id="3.20.20.450">
    <property type="entry name" value="EAL domain"/>
    <property type="match status" value="1"/>
</dbReference>
<dbReference type="InterPro" id="IPR013655">
    <property type="entry name" value="PAS_fold_3"/>
</dbReference>
<dbReference type="SMART" id="SM00267">
    <property type="entry name" value="GGDEF"/>
    <property type="match status" value="1"/>
</dbReference>
<name>A0ABV1NGK6_9GAMM</name>
<evidence type="ECO:0000259" key="5">
    <source>
        <dbReference type="PROSITE" id="PS50885"/>
    </source>
</evidence>
<evidence type="ECO:0000259" key="6">
    <source>
        <dbReference type="PROSITE" id="PS50887"/>
    </source>
</evidence>
<dbReference type="SUPFAM" id="SSF158472">
    <property type="entry name" value="HAMP domain-like"/>
    <property type="match status" value="1"/>
</dbReference>
<dbReference type="InterPro" id="IPR035965">
    <property type="entry name" value="PAS-like_dom_sf"/>
</dbReference>
<feature type="compositionally biased region" description="Low complexity" evidence="1">
    <location>
        <begin position="948"/>
        <end position="964"/>
    </location>
</feature>
<protein>
    <submittedName>
        <fullName evidence="7">EAL domain-containing protein</fullName>
    </submittedName>
</protein>
<dbReference type="PANTHER" id="PTHR44757">
    <property type="entry name" value="DIGUANYLATE CYCLASE DGCP"/>
    <property type="match status" value="1"/>
</dbReference>
<dbReference type="SMART" id="SM00304">
    <property type="entry name" value="HAMP"/>
    <property type="match status" value="1"/>
</dbReference>
<dbReference type="Pfam" id="PF00563">
    <property type="entry name" value="EAL"/>
    <property type="match status" value="1"/>
</dbReference>
<keyword evidence="2" id="KW-0812">Transmembrane</keyword>
<dbReference type="SUPFAM" id="SSF55073">
    <property type="entry name" value="Nucleotide cyclase"/>
    <property type="match status" value="1"/>
</dbReference>
<organism evidence="7 8">
    <name type="scientific">Halomonas aquatica</name>
    <dbReference type="NCBI Taxonomy" id="3151123"/>
    <lineage>
        <taxon>Bacteria</taxon>
        <taxon>Pseudomonadati</taxon>
        <taxon>Pseudomonadota</taxon>
        <taxon>Gammaproteobacteria</taxon>
        <taxon>Oceanospirillales</taxon>
        <taxon>Halomonadaceae</taxon>
        <taxon>Halomonas</taxon>
    </lineage>
</organism>
<comment type="caution">
    <text evidence="7">The sequence shown here is derived from an EMBL/GenBank/DDBJ whole genome shotgun (WGS) entry which is preliminary data.</text>
</comment>
<feature type="domain" description="EAL" evidence="4">
    <location>
        <begin position="688"/>
        <end position="942"/>
    </location>
</feature>
<dbReference type="InterPro" id="IPR000700">
    <property type="entry name" value="PAS-assoc_C"/>
</dbReference>
<evidence type="ECO:0000259" key="4">
    <source>
        <dbReference type="PROSITE" id="PS50883"/>
    </source>
</evidence>
<dbReference type="CDD" id="cd06225">
    <property type="entry name" value="HAMP"/>
    <property type="match status" value="1"/>
</dbReference>
<dbReference type="PANTHER" id="PTHR44757:SF2">
    <property type="entry name" value="BIOFILM ARCHITECTURE MAINTENANCE PROTEIN MBAA"/>
    <property type="match status" value="1"/>
</dbReference>
<keyword evidence="8" id="KW-1185">Reference proteome</keyword>
<dbReference type="PROSITE" id="PS50883">
    <property type="entry name" value="EAL"/>
    <property type="match status" value="1"/>
</dbReference>
<dbReference type="InterPro" id="IPR052155">
    <property type="entry name" value="Biofilm_reg_signaling"/>
</dbReference>
<evidence type="ECO:0000256" key="2">
    <source>
        <dbReference type="SAM" id="Phobius"/>
    </source>
</evidence>
<dbReference type="PROSITE" id="PS50887">
    <property type="entry name" value="GGDEF"/>
    <property type="match status" value="1"/>
</dbReference>
<dbReference type="PROSITE" id="PS50113">
    <property type="entry name" value="PAC"/>
    <property type="match status" value="1"/>
</dbReference>
<evidence type="ECO:0000259" key="3">
    <source>
        <dbReference type="PROSITE" id="PS50113"/>
    </source>
</evidence>
<keyword evidence="2" id="KW-1133">Transmembrane helix</keyword>
<accession>A0ABV1NGK6</accession>
<dbReference type="Pfam" id="PF00672">
    <property type="entry name" value="HAMP"/>
    <property type="match status" value="1"/>
</dbReference>
<evidence type="ECO:0000313" key="7">
    <source>
        <dbReference type="EMBL" id="MEQ6918186.1"/>
    </source>
</evidence>
<dbReference type="NCBIfam" id="TIGR00229">
    <property type="entry name" value="sensory_box"/>
    <property type="match status" value="1"/>
</dbReference>
<feature type="domain" description="HAMP" evidence="5">
    <location>
        <begin position="196"/>
        <end position="248"/>
    </location>
</feature>
<dbReference type="InterPro" id="IPR000160">
    <property type="entry name" value="GGDEF_dom"/>
</dbReference>
<dbReference type="NCBIfam" id="TIGR00254">
    <property type="entry name" value="GGDEF"/>
    <property type="match status" value="1"/>
</dbReference>
<dbReference type="InterPro" id="IPR001633">
    <property type="entry name" value="EAL_dom"/>
</dbReference>
<dbReference type="InterPro" id="IPR029787">
    <property type="entry name" value="Nucleotide_cyclase"/>
</dbReference>
<reference evidence="7 8" key="1">
    <citation type="submission" date="2024-05" db="EMBL/GenBank/DDBJ databases">
        <title>Halomonas sp. SSM6 16S ribosomal RNA gene Genome sequencing and assembly.</title>
        <authorList>
            <person name="Yook S."/>
        </authorList>
    </citation>
    <scope>NUCLEOTIDE SEQUENCE [LARGE SCALE GENOMIC DNA]</scope>
    <source>
        <strain evidence="7 8">SSM6</strain>
    </source>
</reference>
<dbReference type="SMART" id="SM00086">
    <property type="entry name" value="PAC"/>
    <property type="match status" value="1"/>
</dbReference>
<proteinExistence type="predicted"/>
<dbReference type="SUPFAM" id="SSF55785">
    <property type="entry name" value="PYP-like sensor domain (PAS domain)"/>
    <property type="match status" value="2"/>
</dbReference>
<dbReference type="PROSITE" id="PS50885">
    <property type="entry name" value="HAMP"/>
    <property type="match status" value="1"/>
</dbReference>
<dbReference type="InterPro" id="IPR000014">
    <property type="entry name" value="PAS"/>
</dbReference>
<dbReference type="Proteomes" id="UP001442468">
    <property type="component" value="Unassembled WGS sequence"/>
</dbReference>
<feature type="region of interest" description="Disordered" evidence="1">
    <location>
        <begin position="948"/>
        <end position="974"/>
    </location>
</feature>
<evidence type="ECO:0000256" key="1">
    <source>
        <dbReference type="SAM" id="MobiDB-lite"/>
    </source>
</evidence>
<dbReference type="SUPFAM" id="SSF141868">
    <property type="entry name" value="EAL domain-like"/>
    <property type="match status" value="1"/>
</dbReference>
<dbReference type="InterPro" id="IPR003660">
    <property type="entry name" value="HAMP_dom"/>
</dbReference>
<dbReference type="Pfam" id="PF08447">
    <property type="entry name" value="PAS_3"/>
    <property type="match status" value="1"/>
</dbReference>
<feature type="transmembrane region" description="Helical" evidence="2">
    <location>
        <begin position="171"/>
        <end position="195"/>
    </location>
</feature>
<dbReference type="Gene3D" id="3.30.450.20">
    <property type="entry name" value="PAS domain"/>
    <property type="match status" value="2"/>
</dbReference>
<dbReference type="InterPro" id="IPR001610">
    <property type="entry name" value="PAC"/>
</dbReference>
<dbReference type="InterPro" id="IPR043128">
    <property type="entry name" value="Rev_trsase/Diguanyl_cyclase"/>
</dbReference>
<dbReference type="CDD" id="cd01949">
    <property type="entry name" value="GGDEF"/>
    <property type="match status" value="1"/>
</dbReference>
<feature type="domain" description="PAC" evidence="3">
    <location>
        <begin position="327"/>
        <end position="379"/>
    </location>
</feature>
<dbReference type="Pfam" id="PF00990">
    <property type="entry name" value="GGDEF"/>
    <property type="match status" value="1"/>
</dbReference>
<dbReference type="Gene3D" id="3.30.70.270">
    <property type="match status" value="1"/>
</dbReference>
<dbReference type="EMBL" id="JBEGCJ010000005">
    <property type="protein sequence ID" value="MEQ6918186.1"/>
    <property type="molecule type" value="Genomic_DNA"/>
</dbReference>
<dbReference type="CDD" id="cd01948">
    <property type="entry name" value="EAL"/>
    <property type="match status" value="1"/>
</dbReference>
<dbReference type="InterPro" id="IPR035919">
    <property type="entry name" value="EAL_sf"/>
</dbReference>
<gene>
    <name evidence="7" type="ORF">ABE960_11705</name>
</gene>
<dbReference type="Gene3D" id="6.10.340.10">
    <property type="match status" value="1"/>
</dbReference>
<feature type="transmembrane region" description="Helical" evidence="2">
    <location>
        <begin position="6"/>
        <end position="30"/>
    </location>
</feature>
<dbReference type="RefSeq" id="WP_349762461.1">
    <property type="nucleotide sequence ID" value="NZ_JBEGCJ010000005.1"/>
</dbReference>